<proteinExistence type="predicted"/>
<dbReference type="Gene3D" id="2.40.110.10">
    <property type="entry name" value="Butyryl-CoA Dehydrogenase, subunit A, domain 2"/>
    <property type="match status" value="1"/>
</dbReference>
<dbReference type="GO" id="GO:0005504">
    <property type="term" value="F:fatty acid binding"/>
    <property type="evidence" value="ECO:0007669"/>
    <property type="project" value="TreeGrafter"/>
</dbReference>
<dbReference type="Proteomes" id="UP000054007">
    <property type="component" value="Unassembled WGS sequence"/>
</dbReference>
<dbReference type="PANTHER" id="PTHR10909">
    <property type="entry name" value="ELECTRON TRANSPORT OXIDOREDUCTASE"/>
    <property type="match status" value="1"/>
</dbReference>
<dbReference type="InterPro" id="IPR009100">
    <property type="entry name" value="AcylCoA_DH/oxidase_NM_dom_sf"/>
</dbReference>
<feature type="domain" description="Acyl-CoA oxidase C-alpha1" evidence="1">
    <location>
        <begin position="266"/>
        <end position="399"/>
    </location>
</feature>
<dbReference type="GO" id="GO:0071949">
    <property type="term" value="F:FAD binding"/>
    <property type="evidence" value="ECO:0007669"/>
    <property type="project" value="InterPro"/>
</dbReference>
<dbReference type="GO" id="GO:0005777">
    <property type="term" value="C:peroxisome"/>
    <property type="evidence" value="ECO:0007669"/>
    <property type="project" value="InterPro"/>
</dbReference>
<accession>A0A0D7BBW3</accession>
<dbReference type="GO" id="GO:0003997">
    <property type="term" value="F:acyl-CoA oxidase activity"/>
    <property type="evidence" value="ECO:0007669"/>
    <property type="project" value="InterPro"/>
</dbReference>
<dbReference type="Pfam" id="PF22924">
    <property type="entry name" value="ACOX_C_alpha1"/>
    <property type="match status" value="1"/>
</dbReference>
<dbReference type="AlphaFoldDB" id="A0A0D7BBW3"/>
<dbReference type="Gene3D" id="1.20.140.10">
    <property type="entry name" value="Butyryl-CoA Dehydrogenase, subunit A, domain 3"/>
    <property type="match status" value="1"/>
</dbReference>
<keyword evidence="3" id="KW-1185">Reference proteome</keyword>
<dbReference type="SUPFAM" id="SSF47203">
    <property type="entry name" value="Acyl-CoA dehydrogenase C-terminal domain-like"/>
    <property type="match status" value="1"/>
</dbReference>
<dbReference type="GO" id="GO:0033540">
    <property type="term" value="P:fatty acid beta-oxidation using acyl-CoA oxidase"/>
    <property type="evidence" value="ECO:0007669"/>
    <property type="project" value="TreeGrafter"/>
</dbReference>
<protein>
    <submittedName>
        <fullName evidence="2">Acyl-CoA oxidase</fullName>
    </submittedName>
</protein>
<dbReference type="InterPro" id="IPR012258">
    <property type="entry name" value="Acyl-CoA_oxidase"/>
</dbReference>
<gene>
    <name evidence="2" type="ORF">CYLTODRAFT_352158</name>
</gene>
<evidence type="ECO:0000259" key="1">
    <source>
        <dbReference type="Pfam" id="PF22924"/>
    </source>
</evidence>
<organism evidence="2 3">
    <name type="scientific">Cylindrobasidium torrendii FP15055 ss-10</name>
    <dbReference type="NCBI Taxonomy" id="1314674"/>
    <lineage>
        <taxon>Eukaryota</taxon>
        <taxon>Fungi</taxon>
        <taxon>Dikarya</taxon>
        <taxon>Basidiomycota</taxon>
        <taxon>Agaricomycotina</taxon>
        <taxon>Agaricomycetes</taxon>
        <taxon>Agaricomycetidae</taxon>
        <taxon>Agaricales</taxon>
        <taxon>Marasmiineae</taxon>
        <taxon>Physalacriaceae</taxon>
        <taxon>Cylindrobasidium</taxon>
    </lineage>
</organism>
<dbReference type="GO" id="GO:0055088">
    <property type="term" value="P:lipid homeostasis"/>
    <property type="evidence" value="ECO:0007669"/>
    <property type="project" value="TreeGrafter"/>
</dbReference>
<dbReference type="OrthoDB" id="538336at2759"/>
<dbReference type="InterPro" id="IPR046373">
    <property type="entry name" value="Acyl-CoA_Oxase/DH_mid-dom_sf"/>
</dbReference>
<dbReference type="PANTHER" id="PTHR10909:SF382">
    <property type="entry name" value="ACYL-COENZYME A OXIDASE"/>
    <property type="match status" value="1"/>
</dbReference>
<evidence type="ECO:0000313" key="3">
    <source>
        <dbReference type="Proteomes" id="UP000054007"/>
    </source>
</evidence>
<evidence type="ECO:0000313" key="2">
    <source>
        <dbReference type="EMBL" id="KIY68008.1"/>
    </source>
</evidence>
<dbReference type="SUPFAM" id="SSF56645">
    <property type="entry name" value="Acyl-CoA dehydrogenase NM domain-like"/>
    <property type="match status" value="1"/>
</dbReference>
<name>A0A0D7BBW3_9AGAR</name>
<reference evidence="2 3" key="1">
    <citation type="journal article" date="2015" name="Fungal Genet. Biol.">
        <title>Evolution of novel wood decay mechanisms in Agaricales revealed by the genome sequences of Fistulina hepatica and Cylindrobasidium torrendii.</title>
        <authorList>
            <person name="Floudas D."/>
            <person name="Held B.W."/>
            <person name="Riley R."/>
            <person name="Nagy L.G."/>
            <person name="Koehler G."/>
            <person name="Ransdell A.S."/>
            <person name="Younus H."/>
            <person name="Chow J."/>
            <person name="Chiniquy J."/>
            <person name="Lipzen A."/>
            <person name="Tritt A."/>
            <person name="Sun H."/>
            <person name="Haridas S."/>
            <person name="LaButti K."/>
            <person name="Ohm R.A."/>
            <person name="Kues U."/>
            <person name="Blanchette R.A."/>
            <person name="Grigoriev I.V."/>
            <person name="Minto R.E."/>
            <person name="Hibbett D.S."/>
        </authorList>
    </citation>
    <scope>NUCLEOTIDE SEQUENCE [LARGE SCALE GENOMIC DNA]</scope>
    <source>
        <strain evidence="2 3">FP15055 ss-10</strain>
    </source>
</reference>
<dbReference type="InterPro" id="IPR055060">
    <property type="entry name" value="ACOX_C_alpha1"/>
</dbReference>
<sequence>MSSTNWPSEPLLKQDVFKVAGSNPGSRENALALANNAYIRAEAIWKSYGLTYEDIMTLSPKFWKMHMDPIAWHDGSSITVMTIHLNLAVGTIGMYAKDRPDLQQLAKDMLDAKAFGQFCLTEAGHGLDAYNLETTATLQDDGSFILNSPNRGASKYMPPTVPVLGKPCYAIIWSRVIVKGADWGVRPMLVQLNDGKHMCKGITSKLIPTRHGATPVNHAITHFTNVKLGHGALLGGLGDKPASHEDFLVAIWRISVGTLALAALAIPALQISSYIAYKYSCRRLVGAPNPVPIISFRTQQLPVFTAVAQTYVMTALQKYVVKHFTDPNASHQVRHAFSCIFKAVVMEHSQTSHFALSERLGAQGLFDYNQIVTQFSEMRGIVIAEGDVLVLCIRLASELLQDRYAVPASTSKNLLSQHEAGVVEEGQQLAKRFGHRSQQFSDYILPRSKEIVEAIGHRMAYEAAVAEGVPQSLIDLYQAHCVGKDIGWYIETGLLTRAGFADLTNKAVKDAEPLMDGFVDGMNVAPYAKAPILTQDGWDKFVDNMYTFREAPEERAVM</sequence>
<dbReference type="STRING" id="1314674.A0A0D7BBW3"/>
<dbReference type="EMBL" id="KN880512">
    <property type="protein sequence ID" value="KIY68008.1"/>
    <property type="molecule type" value="Genomic_DNA"/>
</dbReference>
<dbReference type="InterPro" id="IPR036250">
    <property type="entry name" value="AcylCo_DH-like_C"/>
</dbReference>